<dbReference type="Pfam" id="PF06441">
    <property type="entry name" value="EHN"/>
    <property type="match status" value="1"/>
</dbReference>
<dbReference type="GO" id="GO:0097176">
    <property type="term" value="P:epoxide metabolic process"/>
    <property type="evidence" value="ECO:0007669"/>
    <property type="project" value="TreeGrafter"/>
</dbReference>
<name>A0A5M6C669_9TREE</name>
<organism evidence="3 4">
    <name type="scientific">Kwoniella shandongensis</name>
    <dbReference type="NCBI Taxonomy" id="1734106"/>
    <lineage>
        <taxon>Eukaryota</taxon>
        <taxon>Fungi</taxon>
        <taxon>Dikarya</taxon>
        <taxon>Basidiomycota</taxon>
        <taxon>Agaricomycotina</taxon>
        <taxon>Tremellomycetes</taxon>
        <taxon>Tremellales</taxon>
        <taxon>Cryptococcaceae</taxon>
        <taxon>Kwoniella</taxon>
    </lineage>
</organism>
<dbReference type="PANTHER" id="PTHR21661">
    <property type="entry name" value="EPOXIDE HYDROLASE 1-RELATED"/>
    <property type="match status" value="1"/>
</dbReference>
<dbReference type="PANTHER" id="PTHR21661:SF39">
    <property type="entry name" value="HYDROLASE, PUTATIVE (AFU_ORTHOLOGUE AFUA_3G08960)-RELATED"/>
    <property type="match status" value="1"/>
</dbReference>
<keyword evidence="4" id="KW-1185">Reference proteome</keyword>
<dbReference type="RefSeq" id="XP_031862200.1">
    <property type="nucleotide sequence ID" value="XM_032003342.1"/>
</dbReference>
<protein>
    <submittedName>
        <fullName evidence="3">Uncharacterized protein</fullName>
    </submittedName>
</protein>
<dbReference type="GeneID" id="43587462"/>
<dbReference type="KEGG" id="ksn:43587462"/>
<gene>
    <name evidence="3" type="ORF">CI109_105441</name>
</gene>
<dbReference type="EMBL" id="CP144060">
    <property type="protein sequence ID" value="WWD20963.1"/>
    <property type="molecule type" value="Genomic_DNA"/>
</dbReference>
<accession>A0A5M6C669</accession>
<reference evidence="3" key="2">
    <citation type="submission" date="2024-01" db="EMBL/GenBank/DDBJ databases">
        <title>Comparative genomics of Cryptococcus and Kwoniella reveals pathogenesis evolution and contrasting modes of karyotype evolution via chromosome fusion or intercentromeric recombination.</title>
        <authorList>
            <person name="Coelho M.A."/>
            <person name="David-Palma M."/>
            <person name="Shea T."/>
            <person name="Bowers K."/>
            <person name="McGinley-Smith S."/>
            <person name="Mohammad A.W."/>
            <person name="Gnirke A."/>
            <person name="Yurkov A.M."/>
            <person name="Nowrousian M."/>
            <person name="Sun S."/>
            <person name="Cuomo C.A."/>
            <person name="Heitman J."/>
        </authorList>
    </citation>
    <scope>NUCLEOTIDE SEQUENCE</scope>
    <source>
        <strain evidence="3">CBS 12478</strain>
    </source>
</reference>
<keyword evidence="2" id="KW-0378">Hydrolase</keyword>
<evidence type="ECO:0000256" key="2">
    <source>
        <dbReference type="ARBA" id="ARBA00022801"/>
    </source>
</evidence>
<sequence length="394" mass="44842">MSYSTPPNKPSIPVEPFEISIPEKDITELKELIKLSRIPKETYENTHAEPRDGFGVSRDWLIKTKDEWLKFDWSAQETRLNAQPNFIAKVKNSDDIEYSVHFSALFSEKKDAIPIILSHGWPGCYLEFLPIFELVRKKYSPADLPFHLITPSLPGYLFSQQPAKDREFNVKDIAYLFNGLMEGLGFGDRYIAQGGDIGSSISYELAASFPACKAIHLNFRRSLISHPEVLKLQGKSEYTLQDQIAELQKFGYALEHATKPSTIGLVLGTNPLSLLTWIGEKYLGWSDQDLSTETILTFTSLYWFTDSYNSTIYTYRYNLGSKRGGPSAEDKYQDKPVGFSFFPNELAPSPPKWVEKVANVVWSREHKSGGHFAALEKPAELWQDVEEFVGQVWK</sequence>
<comment type="similarity">
    <text evidence="1">Belongs to the peptidase S33 family.</text>
</comment>
<dbReference type="Proteomes" id="UP000322225">
    <property type="component" value="Chromosome 10"/>
</dbReference>
<dbReference type="InterPro" id="IPR010497">
    <property type="entry name" value="Epoxide_hydro_N"/>
</dbReference>
<proteinExistence type="inferred from homology"/>
<evidence type="ECO:0000256" key="1">
    <source>
        <dbReference type="ARBA" id="ARBA00010088"/>
    </source>
</evidence>
<dbReference type="PIRSF" id="PIRSF001112">
    <property type="entry name" value="Epoxide_hydrolase"/>
    <property type="match status" value="1"/>
</dbReference>
<dbReference type="InterPro" id="IPR016292">
    <property type="entry name" value="Epoxide_hydrolase"/>
</dbReference>
<reference evidence="3" key="1">
    <citation type="submission" date="2017-08" db="EMBL/GenBank/DDBJ databases">
        <authorList>
            <person name="Cuomo C."/>
            <person name="Billmyre B."/>
            <person name="Heitman J."/>
        </authorList>
    </citation>
    <scope>NUCLEOTIDE SEQUENCE</scope>
    <source>
        <strain evidence="3">CBS 12478</strain>
    </source>
</reference>
<evidence type="ECO:0000313" key="3">
    <source>
        <dbReference type="EMBL" id="WWD20963.1"/>
    </source>
</evidence>
<dbReference type="GO" id="GO:0004301">
    <property type="term" value="F:epoxide hydrolase activity"/>
    <property type="evidence" value="ECO:0007669"/>
    <property type="project" value="TreeGrafter"/>
</dbReference>
<dbReference type="SUPFAM" id="SSF53474">
    <property type="entry name" value="alpha/beta-Hydrolases"/>
    <property type="match status" value="1"/>
</dbReference>
<dbReference type="Gene3D" id="3.40.50.1820">
    <property type="entry name" value="alpha/beta hydrolase"/>
    <property type="match status" value="1"/>
</dbReference>
<dbReference type="AlphaFoldDB" id="A0A5M6C669"/>
<dbReference type="InterPro" id="IPR000639">
    <property type="entry name" value="Epox_hydrolase-like"/>
</dbReference>
<dbReference type="OrthoDB" id="7130006at2759"/>
<evidence type="ECO:0000313" key="4">
    <source>
        <dbReference type="Proteomes" id="UP000322225"/>
    </source>
</evidence>
<dbReference type="InterPro" id="IPR029058">
    <property type="entry name" value="AB_hydrolase_fold"/>
</dbReference>
<dbReference type="PRINTS" id="PR00412">
    <property type="entry name" value="EPOXHYDRLASE"/>
</dbReference>